<comment type="similarity">
    <text evidence="1">Belongs to the chaperonin (HSP60) family.</text>
</comment>
<dbReference type="SUPFAM" id="SSF52029">
    <property type="entry name" value="GroEL apical domain-like"/>
    <property type="match status" value="1"/>
</dbReference>
<accession>A0A158DQP6</accession>
<evidence type="ECO:0000313" key="3">
    <source>
        <dbReference type="EMBL" id="SAK96928.1"/>
    </source>
</evidence>
<keyword evidence="4" id="KW-1185">Reference proteome</keyword>
<dbReference type="InterPro" id="IPR027410">
    <property type="entry name" value="TCP-1-like_intermed_sf"/>
</dbReference>
<organism evidence="3 4">
    <name type="scientific">Caballeronia catudaia</name>
    <dbReference type="NCBI Taxonomy" id="1777136"/>
    <lineage>
        <taxon>Bacteria</taxon>
        <taxon>Pseudomonadati</taxon>
        <taxon>Pseudomonadota</taxon>
        <taxon>Betaproteobacteria</taxon>
        <taxon>Burkholderiales</taxon>
        <taxon>Burkholderiaceae</taxon>
        <taxon>Caballeronia</taxon>
    </lineage>
</organism>
<dbReference type="InterPro" id="IPR027409">
    <property type="entry name" value="GroEL-like_apical_dom_sf"/>
</dbReference>
<evidence type="ECO:0000256" key="2">
    <source>
        <dbReference type="ARBA" id="ARBA00023186"/>
    </source>
</evidence>
<dbReference type="Gene3D" id="3.50.7.10">
    <property type="entry name" value="GroEL"/>
    <property type="match status" value="1"/>
</dbReference>
<protein>
    <submittedName>
        <fullName evidence="3">Molecular chaperone GroEL</fullName>
    </submittedName>
</protein>
<name>A0A158DQP6_9BURK</name>
<dbReference type="AlphaFoldDB" id="A0A158DQP6"/>
<dbReference type="GO" id="GO:0042026">
    <property type="term" value="P:protein refolding"/>
    <property type="evidence" value="ECO:0007669"/>
    <property type="project" value="InterPro"/>
</dbReference>
<dbReference type="EMBL" id="FCOF02000092">
    <property type="protein sequence ID" value="SAK96928.1"/>
    <property type="molecule type" value="Genomic_DNA"/>
</dbReference>
<dbReference type="Proteomes" id="UP000054870">
    <property type="component" value="Unassembled WGS sequence"/>
</dbReference>
<sequence length="255" mass="27578">MEKVGNEGVITVEDGKSLENELDVVEGMQFDRGYISPYFINDPDKQAAYLADALILVNDKKISNIRDLLPVLEATNDSTNLASSSASAREAMADGAVARIVSELEKVVTLMRQTSMQRVYASSHIHVPVAPSRMDMATLIALAETYGQAIVEDPRFYPVISFVAERGGVALVQQVLFGDSMNSMPSGAACNDALSSLLKEARPAFEFLCSTWPEAFMAQANTALRRLGFSAVTRPMKTRQAGSIHPTDDGANAAR</sequence>
<dbReference type="Gene3D" id="3.30.260.10">
    <property type="entry name" value="TCP-1-like chaperonin intermediate domain"/>
    <property type="match status" value="1"/>
</dbReference>
<dbReference type="PANTHER" id="PTHR45633">
    <property type="entry name" value="60 KDA HEAT SHOCK PROTEIN, MITOCHONDRIAL"/>
    <property type="match status" value="1"/>
</dbReference>
<proteinExistence type="inferred from homology"/>
<dbReference type="GO" id="GO:0140662">
    <property type="term" value="F:ATP-dependent protein folding chaperone"/>
    <property type="evidence" value="ECO:0007669"/>
    <property type="project" value="InterPro"/>
</dbReference>
<evidence type="ECO:0000313" key="4">
    <source>
        <dbReference type="Proteomes" id="UP000054870"/>
    </source>
</evidence>
<dbReference type="InterPro" id="IPR001844">
    <property type="entry name" value="Cpn60/GroEL"/>
</dbReference>
<evidence type="ECO:0000256" key="1">
    <source>
        <dbReference type="ARBA" id="ARBA00006607"/>
    </source>
</evidence>
<keyword evidence="2" id="KW-0143">Chaperone</keyword>
<comment type="caution">
    <text evidence="3">The sequence shown here is derived from an EMBL/GenBank/DDBJ whole genome shotgun (WGS) entry which is preliminary data.</text>
</comment>
<gene>
    <name evidence="3" type="ORF">AWB75_07060</name>
</gene>
<reference evidence="3" key="1">
    <citation type="submission" date="2016-01" db="EMBL/GenBank/DDBJ databases">
        <authorList>
            <person name="Peeters C."/>
        </authorList>
    </citation>
    <scope>NUCLEOTIDE SEQUENCE [LARGE SCALE GENOMIC DNA]</scope>
    <source>
        <strain evidence="3">LMG 29318</strain>
    </source>
</reference>